<dbReference type="AlphaFoldDB" id="A0ABD1Z1G3"/>
<organism evidence="1 2">
    <name type="scientific">Riccia fluitans</name>
    <dbReference type="NCBI Taxonomy" id="41844"/>
    <lineage>
        <taxon>Eukaryota</taxon>
        <taxon>Viridiplantae</taxon>
        <taxon>Streptophyta</taxon>
        <taxon>Embryophyta</taxon>
        <taxon>Marchantiophyta</taxon>
        <taxon>Marchantiopsida</taxon>
        <taxon>Marchantiidae</taxon>
        <taxon>Marchantiales</taxon>
        <taxon>Ricciaceae</taxon>
        <taxon>Riccia</taxon>
    </lineage>
</organism>
<dbReference type="Gene3D" id="2.40.70.10">
    <property type="entry name" value="Acid Proteases"/>
    <property type="match status" value="1"/>
</dbReference>
<gene>
    <name evidence="1" type="ORF">R1flu_007928</name>
</gene>
<protein>
    <submittedName>
        <fullName evidence="1">Uncharacterized protein</fullName>
    </submittedName>
</protein>
<evidence type="ECO:0000313" key="1">
    <source>
        <dbReference type="EMBL" id="KAL2636449.1"/>
    </source>
</evidence>
<dbReference type="InterPro" id="IPR021109">
    <property type="entry name" value="Peptidase_aspartic_dom_sf"/>
</dbReference>
<dbReference type="SUPFAM" id="SSF50630">
    <property type="entry name" value="Acid proteases"/>
    <property type="match status" value="1"/>
</dbReference>
<comment type="caution">
    <text evidence="1">The sequence shown here is derived from an EMBL/GenBank/DDBJ whole genome shotgun (WGS) entry which is preliminary data.</text>
</comment>
<evidence type="ECO:0000313" key="2">
    <source>
        <dbReference type="Proteomes" id="UP001605036"/>
    </source>
</evidence>
<keyword evidence="2" id="KW-1185">Reference proteome</keyword>
<accession>A0ABD1Z1G3</accession>
<dbReference type="EMBL" id="JBHFFA010000003">
    <property type="protein sequence ID" value="KAL2636449.1"/>
    <property type="molecule type" value="Genomic_DNA"/>
</dbReference>
<dbReference type="Proteomes" id="UP001605036">
    <property type="component" value="Unassembled WGS sequence"/>
</dbReference>
<name>A0ABD1Z1G3_9MARC</name>
<sequence length="95" mass="10712">MEIDVETRVVETTQTEALKDKSQFYFDFGSYLPYVKVRISGIEHNFLVEVGADVNVMSLEVAHNSKVVTIFITSPLLVQSPRFQHHGNQSIIGTN</sequence>
<reference evidence="1 2" key="1">
    <citation type="submission" date="2024-09" db="EMBL/GenBank/DDBJ databases">
        <title>Chromosome-scale assembly of Riccia fluitans.</title>
        <authorList>
            <person name="Paukszto L."/>
            <person name="Sawicki J."/>
            <person name="Karawczyk K."/>
            <person name="Piernik-Szablinska J."/>
            <person name="Szczecinska M."/>
            <person name="Mazdziarz M."/>
        </authorList>
    </citation>
    <scope>NUCLEOTIDE SEQUENCE [LARGE SCALE GENOMIC DNA]</scope>
    <source>
        <strain evidence="1">Rf_01</strain>
        <tissue evidence="1">Aerial parts of the thallus</tissue>
    </source>
</reference>
<proteinExistence type="predicted"/>